<dbReference type="InterPro" id="IPR041677">
    <property type="entry name" value="DNA2/NAM7_AAA_11"/>
</dbReference>
<dbReference type="STRING" id="1141098.A0A1Y2EE26"/>
<dbReference type="GO" id="GO:0008270">
    <property type="term" value="F:zinc ion binding"/>
    <property type="evidence" value="ECO:0007669"/>
    <property type="project" value="UniProtKB-KW"/>
</dbReference>
<dbReference type="GO" id="GO:0031048">
    <property type="term" value="P:regulatory ncRNA-mediated heterochromatin formation"/>
    <property type="evidence" value="ECO:0007669"/>
    <property type="project" value="TreeGrafter"/>
</dbReference>
<dbReference type="GO" id="GO:0031380">
    <property type="term" value="C:nuclear RNA-directed RNA polymerase complex"/>
    <property type="evidence" value="ECO:0007669"/>
    <property type="project" value="TreeGrafter"/>
</dbReference>
<organism evidence="11 12">
    <name type="scientific">Pseudomassariella vexata</name>
    <dbReference type="NCBI Taxonomy" id="1141098"/>
    <lineage>
        <taxon>Eukaryota</taxon>
        <taxon>Fungi</taxon>
        <taxon>Dikarya</taxon>
        <taxon>Ascomycota</taxon>
        <taxon>Pezizomycotina</taxon>
        <taxon>Sordariomycetes</taxon>
        <taxon>Xylariomycetidae</taxon>
        <taxon>Amphisphaeriales</taxon>
        <taxon>Pseudomassariaceae</taxon>
        <taxon>Pseudomassariella</taxon>
    </lineage>
</organism>
<dbReference type="EMBL" id="MCFJ01000003">
    <property type="protein sequence ID" value="ORY69045.1"/>
    <property type="molecule type" value="Genomic_DNA"/>
</dbReference>
<dbReference type="PANTHER" id="PTHR10887:SF445">
    <property type="entry name" value="NFX1-TYPE ZINC FINGER-CONTAINING PROTEIN 1"/>
    <property type="match status" value="1"/>
</dbReference>
<keyword evidence="6" id="KW-0547">Nucleotide-binding</keyword>
<dbReference type="InParanoid" id="A0A1Y2EE26"/>
<evidence type="ECO:0000256" key="2">
    <source>
        <dbReference type="ARBA" id="ARBA00022490"/>
    </source>
</evidence>
<evidence type="ECO:0000313" key="11">
    <source>
        <dbReference type="EMBL" id="ORY69045.1"/>
    </source>
</evidence>
<dbReference type="InterPro" id="IPR046439">
    <property type="entry name" value="ZF_RZ_dom"/>
</dbReference>
<keyword evidence="6" id="KW-0347">Helicase</keyword>
<dbReference type="Pfam" id="PF13086">
    <property type="entry name" value="AAA_11"/>
    <property type="match status" value="1"/>
</dbReference>
<evidence type="ECO:0000313" key="12">
    <source>
        <dbReference type="Proteomes" id="UP000193689"/>
    </source>
</evidence>
<proteinExistence type="predicted"/>
<dbReference type="InterPro" id="IPR041679">
    <property type="entry name" value="DNA2/NAM7-like_C"/>
</dbReference>
<keyword evidence="3" id="KW-0479">Metal-binding</keyword>
<evidence type="ECO:0000256" key="8">
    <source>
        <dbReference type="ARBA" id="ARBA00022859"/>
    </source>
</evidence>
<keyword evidence="4" id="KW-0677">Repeat</keyword>
<feature type="region of interest" description="Disordered" evidence="9">
    <location>
        <begin position="384"/>
        <end position="408"/>
    </location>
</feature>
<dbReference type="PROSITE" id="PS51981">
    <property type="entry name" value="ZF_RZ"/>
    <property type="match status" value="1"/>
</dbReference>
<dbReference type="SMART" id="SM00438">
    <property type="entry name" value="ZnF_NFX"/>
    <property type="match status" value="4"/>
</dbReference>
<evidence type="ECO:0000256" key="1">
    <source>
        <dbReference type="ARBA" id="ARBA00004496"/>
    </source>
</evidence>
<dbReference type="GeneID" id="63778052"/>
<evidence type="ECO:0000256" key="3">
    <source>
        <dbReference type="ARBA" id="ARBA00022723"/>
    </source>
</evidence>
<sequence>MEGDTGAAQETIKLFATEDGLAFLKDLVERHTFLSIDAAGKVHHWLNQVQPLLQLVTHERVLDSAVLELDVATIYNVMQGIGGRRMKTLFEFVLDLLEVWSTLPIAAEDEHGLSACALSLTALAKMIDCNTTNVVNENFNRIIDRLEFCLGRAGQSSDEFSKMQARKSLQYLRRRLGVGDAILEAQTNNRTPVDRAEFFMRKDLPGNMSADGPRHNNDHADISKISILPTREEITSSRGEYLPTNDSSQFHIDGINGRLDREFRLLREDTVGQLRDVVRLQLEFMQNPERSRDHRDRNGVRTYIYNDPIIRNIEFDKRLGLDFTIQFRQPAQGKKSRERQEWWGHSKRLQPGGLLCVLSKNGSVLFCVVAETTIVATNAELHLKRRRTPATAEDEEESSKQAPKASLADDETSAYVHLHLAEIRPANIGQRCLVEFPGILLPSFQHTLAALQRMSKTPDMPFIDLLTPSQASPGGVEVPPPAYTLKPGFSFDLSCVTNDNTSLQLAKHSTLDATQSSALLDTLSRSLVLIQGPPGTGKSFTGEKIIKVLLANKKKAGLGPILCLLEHLLDDGVKKIIRIGSRSKSERLEQLNIRVVAKTADRTKAEKALLWETKKSLDQHVGLLDVSIKNLESVNSPETIKNYLFIKGIGKWTEQWRRGGFPGTSPPRQVDDLIEANLWQMTREERSHLISYWLREIHYEAAKANQNKISREVDLRCLHEADIVDLLLKLRSKVMLCEEAGEVLEAHMLTALLPSVEHAILIGDHLQLRPQINNYDLQSNNPRGAQYSLDVSLFERLINPPHETDIRLPFNTLQTQRRMHPSVSELIRSTLYPSLEDGETVNHYPEVLGMKKRLYWLHHEAPEDQASQLDATTTSRTNAFEMNMTIALVQHLVRQGSYGPDDIAVITPYLGQLHQLRRAIDLEELEVLEASRSGDGPDNIPQPNRPVSTKTTLLKSIRLATVDNFQGEEAKVVVISLVRSNKQNKCGFLSTSNRINVLLSRAQHGMYLIGNSNTYRHVNMWAKVLDILVQTGNFGDKLELQCPRHPDTPILVSDPDHFLQFSPEGGCNLPCDRRLPCGHSCISRCHHNTLHKAVKCLEPCPRPKKGCDHPCRRDCGEPCLPKCVEKLRGLNITLSCGHKVSSALCWQAQNPSTIACQEKVQKTVPGCDHTLTVTCPTDVSVDAFKCGEICGEPQRCGHSCRSECWRCRERAKGKITKVNHGICQQPCDRKYTTCPHSCKEPCHGEAKCPPCPRPCEVRCSHSKCSKLCHEPCAPCAEQTCASRCPHIQCTMPCAAPCNWVPCSKRCEKVLSCGHQCPSLCGETCPDEKYCQICCVEDIKETEVDFIMGNQYHEIDLDEEPCLFPDCGHFIIKSNMDGLMDMKAHYKMSAEDNPVALVGTSTPFSMDEVKNCPTCRGSLRNIARYGRIVRRAMLDEATKKFMAWSNSKFLYLAEDLGDIRQNLEKNRDPKVVNSQNTRPTKISANGRLKELHLIRDWVGSGRYAAALKLWHDIKNFIKQVQKAEQPFQRVADFVQHAARQHSETGGFHFDESLIQYKSQLQASALWLRCEVIIISDFMELRPEIMQSRPKLKLDFSKQMSDCQELIELAKRMIYPRQEVEAHIFFAQFCAFTRILGPAAGPDESGETGITAKEFETLKEQGLDHLTTARAIVEQYSGQAGMLLTDIDAAEAMLREGVFYMSVSAYEMQAVYGAMAGEFLGTGHWYTCERGHPFTVGECGMPMEMAQCPECGAPVGGAHHTPAQGVRRADEIERLAQEVEQMGI</sequence>
<dbReference type="RefSeq" id="XP_040719332.1">
    <property type="nucleotide sequence ID" value="XM_040861840.1"/>
</dbReference>
<dbReference type="CDD" id="cd06008">
    <property type="entry name" value="NF-X1-zinc-finger"/>
    <property type="match status" value="1"/>
</dbReference>
<dbReference type="CDD" id="cd18808">
    <property type="entry name" value="SF1_C_Upf1"/>
    <property type="match status" value="1"/>
</dbReference>
<evidence type="ECO:0000256" key="9">
    <source>
        <dbReference type="SAM" id="MobiDB-lite"/>
    </source>
</evidence>
<dbReference type="Pfam" id="PF20173">
    <property type="entry name" value="ZnF_RZ-type"/>
    <property type="match status" value="1"/>
</dbReference>
<gene>
    <name evidence="11" type="ORF">BCR38DRAFT_455826</name>
</gene>
<feature type="domain" description="RZ-type" evidence="10">
    <location>
        <begin position="1701"/>
        <end position="1776"/>
    </location>
</feature>
<comment type="caution">
    <text evidence="11">The sequence shown here is derived from an EMBL/GenBank/DDBJ whole genome shotgun (WGS) entry which is preliminary data.</text>
</comment>
<keyword evidence="6" id="KW-0067">ATP-binding</keyword>
<evidence type="ECO:0000256" key="4">
    <source>
        <dbReference type="ARBA" id="ARBA00022737"/>
    </source>
</evidence>
<dbReference type="FunFam" id="3.40.50.300:FF:001660">
    <property type="entry name" value="NF-X1 finger and helicase protein, putative"/>
    <property type="match status" value="1"/>
</dbReference>
<reference evidence="11 12" key="1">
    <citation type="submission" date="2016-07" db="EMBL/GenBank/DDBJ databases">
        <title>Pervasive Adenine N6-methylation of Active Genes in Fungi.</title>
        <authorList>
            <consortium name="DOE Joint Genome Institute"/>
            <person name="Mondo S.J."/>
            <person name="Dannebaum R.O."/>
            <person name="Kuo R.C."/>
            <person name="Labutti K."/>
            <person name="Haridas S."/>
            <person name="Kuo A."/>
            <person name="Salamov A."/>
            <person name="Ahrendt S.R."/>
            <person name="Lipzen A."/>
            <person name="Sullivan W."/>
            <person name="Andreopoulos W.B."/>
            <person name="Clum A."/>
            <person name="Lindquist E."/>
            <person name="Daum C."/>
            <person name="Ramamoorthy G.K."/>
            <person name="Gryganskyi A."/>
            <person name="Culley D."/>
            <person name="Magnuson J.K."/>
            <person name="James T.Y."/>
            <person name="O'Malley M.A."/>
            <person name="Stajich J.E."/>
            <person name="Spatafora J.W."/>
            <person name="Visel A."/>
            <person name="Grigoriev I.V."/>
        </authorList>
    </citation>
    <scope>NUCLEOTIDE SEQUENCE [LARGE SCALE GENOMIC DNA]</scope>
    <source>
        <strain evidence="11 12">CBS 129021</strain>
    </source>
</reference>
<dbReference type="Pfam" id="PF13087">
    <property type="entry name" value="AAA_12"/>
    <property type="match status" value="1"/>
</dbReference>
<dbReference type="CDD" id="cd17936">
    <property type="entry name" value="EEXXEc_NFX1"/>
    <property type="match status" value="1"/>
</dbReference>
<dbReference type="GO" id="GO:0002376">
    <property type="term" value="P:immune system process"/>
    <property type="evidence" value="ECO:0007669"/>
    <property type="project" value="UniProtKB-KW"/>
</dbReference>
<dbReference type="InterPro" id="IPR045055">
    <property type="entry name" value="DNA2/NAM7-like"/>
</dbReference>
<dbReference type="GO" id="GO:0005737">
    <property type="term" value="C:cytoplasm"/>
    <property type="evidence" value="ECO:0007669"/>
    <property type="project" value="UniProtKB-SubCell"/>
</dbReference>
<name>A0A1Y2EE26_9PEZI</name>
<dbReference type="GO" id="GO:0004386">
    <property type="term" value="F:helicase activity"/>
    <property type="evidence" value="ECO:0007669"/>
    <property type="project" value="InterPro"/>
</dbReference>
<dbReference type="InterPro" id="IPR000967">
    <property type="entry name" value="Znf_NFX1"/>
</dbReference>
<protein>
    <recommendedName>
        <fullName evidence="10">RZ-type domain-containing protein</fullName>
    </recommendedName>
</protein>
<keyword evidence="5" id="KW-0863">Zinc-finger</keyword>
<keyword evidence="7" id="KW-0862">Zinc</keyword>
<dbReference type="InterPro" id="IPR027417">
    <property type="entry name" value="P-loop_NTPase"/>
</dbReference>
<accession>A0A1Y2EE26</accession>
<dbReference type="PANTHER" id="PTHR10887">
    <property type="entry name" value="DNA2/NAM7 HELICASE FAMILY"/>
    <property type="match status" value="1"/>
</dbReference>
<dbReference type="Proteomes" id="UP000193689">
    <property type="component" value="Unassembled WGS sequence"/>
</dbReference>
<evidence type="ECO:0000256" key="7">
    <source>
        <dbReference type="ARBA" id="ARBA00022833"/>
    </source>
</evidence>
<keyword evidence="8" id="KW-0391">Immunity</keyword>
<keyword evidence="6" id="KW-0378">Hydrolase</keyword>
<keyword evidence="12" id="KW-1185">Reference proteome</keyword>
<comment type="subcellular location">
    <subcellularLocation>
        <location evidence="1">Cytoplasm</location>
    </subcellularLocation>
</comment>
<dbReference type="SUPFAM" id="SSF52540">
    <property type="entry name" value="P-loop containing nucleoside triphosphate hydrolases"/>
    <property type="match status" value="1"/>
</dbReference>
<evidence type="ECO:0000256" key="5">
    <source>
        <dbReference type="ARBA" id="ARBA00022771"/>
    </source>
</evidence>
<keyword evidence="2" id="KW-0963">Cytoplasm</keyword>
<evidence type="ECO:0000259" key="10">
    <source>
        <dbReference type="PROSITE" id="PS51981"/>
    </source>
</evidence>
<dbReference type="OrthoDB" id="2423195at2759"/>
<dbReference type="InterPro" id="IPR047187">
    <property type="entry name" value="SF1_C_Upf1"/>
</dbReference>
<evidence type="ECO:0000256" key="6">
    <source>
        <dbReference type="ARBA" id="ARBA00022806"/>
    </source>
</evidence>
<dbReference type="Gene3D" id="3.40.50.300">
    <property type="entry name" value="P-loop containing nucleotide triphosphate hydrolases"/>
    <property type="match status" value="2"/>
</dbReference>